<dbReference type="GO" id="GO:0004190">
    <property type="term" value="F:aspartic-type endopeptidase activity"/>
    <property type="evidence" value="ECO:0007669"/>
    <property type="project" value="InterPro"/>
</dbReference>
<dbReference type="PANTHER" id="PTHR47966">
    <property type="entry name" value="BETA-SITE APP-CLEAVING ENZYME, ISOFORM A-RELATED"/>
    <property type="match status" value="1"/>
</dbReference>
<dbReference type="Gene3D" id="2.40.70.10">
    <property type="entry name" value="Acid Proteases"/>
    <property type="match status" value="2"/>
</dbReference>
<dbReference type="InterPro" id="IPR021109">
    <property type="entry name" value="Peptidase_aspartic_dom_sf"/>
</dbReference>
<name>A0A8H4KTH7_9HYPO</name>
<dbReference type="GO" id="GO:0006508">
    <property type="term" value="P:proteolysis"/>
    <property type="evidence" value="ECO:0007669"/>
    <property type="project" value="InterPro"/>
</dbReference>
<dbReference type="PROSITE" id="PS51767">
    <property type="entry name" value="PEPTIDASE_A1"/>
    <property type="match status" value="1"/>
</dbReference>
<dbReference type="InterPro" id="IPR033121">
    <property type="entry name" value="PEPTIDASE_A1"/>
</dbReference>
<organism evidence="6 7">
    <name type="scientific">Fusarium austroafricanum</name>
    <dbReference type="NCBI Taxonomy" id="2364996"/>
    <lineage>
        <taxon>Eukaryota</taxon>
        <taxon>Fungi</taxon>
        <taxon>Dikarya</taxon>
        <taxon>Ascomycota</taxon>
        <taxon>Pezizomycotina</taxon>
        <taxon>Sordariomycetes</taxon>
        <taxon>Hypocreomycetidae</taxon>
        <taxon>Hypocreales</taxon>
        <taxon>Nectriaceae</taxon>
        <taxon>Fusarium</taxon>
        <taxon>Fusarium concolor species complex</taxon>
    </lineage>
</organism>
<feature type="domain" description="Peptidase A1" evidence="5">
    <location>
        <begin position="62"/>
        <end position="390"/>
    </location>
</feature>
<gene>
    <name evidence="6" type="ORF">F53441_1819</name>
</gene>
<evidence type="ECO:0000256" key="3">
    <source>
        <dbReference type="PIRSR" id="PIRSR601461-2"/>
    </source>
</evidence>
<feature type="signal peptide" evidence="4">
    <location>
        <begin position="1"/>
        <end position="22"/>
    </location>
</feature>
<evidence type="ECO:0000313" key="6">
    <source>
        <dbReference type="EMBL" id="KAF4455952.1"/>
    </source>
</evidence>
<dbReference type="Proteomes" id="UP000605986">
    <property type="component" value="Unassembled WGS sequence"/>
</dbReference>
<evidence type="ECO:0000256" key="1">
    <source>
        <dbReference type="ARBA" id="ARBA00007447"/>
    </source>
</evidence>
<dbReference type="Pfam" id="PF00026">
    <property type="entry name" value="Asp"/>
    <property type="match status" value="1"/>
</dbReference>
<evidence type="ECO:0000313" key="7">
    <source>
        <dbReference type="Proteomes" id="UP000605986"/>
    </source>
</evidence>
<comment type="caution">
    <text evidence="6">The sequence shown here is derived from an EMBL/GenBank/DDBJ whole genome shotgun (WGS) entry which is preliminary data.</text>
</comment>
<keyword evidence="7" id="KW-1185">Reference proteome</keyword>
<evidence type="ECO:0000256" key="4">
    <source>
        <dbReference type="SAM" id="SignalP"/>
    </source>
</evidence>
<dbReference type="PANTHER" id="PTHR47966:SF65">
    <property type="entry name" value="ASPARTIC-TYPE ENDOPEPTIDASE"/>
    <property type="match status" value="1"/>
</dbReference>
<reference evidence="6" key="1">
    <citation type="submission" date="2020-01" db="EMBL/GenBank/DDBJ databases">
        <title>Identification and distribution of gene clusters putatively required for synthesis of sphingolipid metabolism inhibitors in phylogenetically diverse species of the filamentous fungus Fusarium.</title>
        <authorList>
            <person name="Kim H.-S."/>
            <person name="Busman M."/>
            <person name="Brown D.W."/>
            <person name="Divon H."/>
            <person name="Uhlig S."/>
            <person name="Proctor R.H."/>
        </authorList>
    </citation>
    <scope>NUCLEOTIDE SEQUENCE</scope>
    <source>
        <strain evidence="6">NRRL 53441</strain>
    </source>
</reference>
<feature type="active site" evidence="2">
    <location>
        <position position="283"/>
    </location>
</feature>
<evidence type="ECO:0000259" key="5">
    <source>
        <dbReference type="PROSITE" id="PS51767"/>
    </source>
</evidence>
<feature type="disulfide bond" evidence="3">
    <location>
        <begin position="317"/>
        <end position="354"/>
    </location>
</feature>
<accession>A0A8H4KTH7</accession>
<dbReference type="PRINTS" id="PR00792">
    <property type="entry name" value="PEPSIN"/>
</dbReference>
<keyword evidence="4" id="KW-0732">Signal</keyword>
<dbReference type="AlphaFoldDB" id="A0A8H4KTH7"/>
<dbReference type="SUPFAM" id="SSF50630">
    <property type="entry name" value="Acid proteases"/>
    <property type="match status" value="1"/>
</dbReference>
<dbReference type="InterPro" id="IPR001461">
    <property type="entry name" value="Aspartic_peptidase_A1"/>
</dbReference>
<dbReference type="OrthoDB" id="771136at2759"/>
<proteinExistence type="inferred from homology"/>
<sequence>MFQQSWVVVIPSLLLAASTAIAAPDVLHLPVHARRHELKKSAHGPHPVTVIHDQEDVSSQSYEVTVAVGAPYQKMKLALDTSKSKTWLISEEIFAECDGCNAGYFQLNKSKTVSPILGYEDISYGDPTTIPPSNITFNVDLHRDSFDIAGMSIAKQTFGVLTPGKGKAFNGIGFLGLGPDRDLGYKAGKPYNTILDSLAAEGQIPSRTYSLDLRDYDSKDGSLIFGGIDTGKFKGKLVKRPLVKDELGTFGPSIVLSNYGQTSPEGKKFSYKVPQGDSVFLIDSMNQYFRLRHSFVDPLFRDLGAVNDGHDAYYVPCKKRDMPGTWDFHFGEATIKVPYKSIITELSNDKGKTCFVGVLTTSKGQLVLGQSFLQAAYVAFDLDNKQVALAQSANCGHKLVAFGSGPNAIPELKGCKAAKLKSC</sequence>
<dbReference type="EMBL" id="JAADJG010000074">
    <property type="protein sequence ID" value="KAF4455952.1"/>
    <property type="molecule type" value="Genomic_DNA"/>
</dbReference>
<keyword evidence="3" id="KW-1015">Disulfide bond</keyword>
<comment type="similarity">
    <text evidence="1">Belongs to the peptidase A1 family.</text>
</comment>
<feature type="active site" evidence="2">
    <location>
        <position position="80"/>
    </location>
</feature>
<feature type="chain" id="PRO_5034884840" description="Peptidase A1 domain-containing protein" evidence="4">
    <location>
        <begin position="23"/>
        <end position="423"/>
    </location>
</feature>
<protein>
    <recommendedName>
        <fullName evidence="5">Peptidase A1 domain-containing protein</fullName>
    </recommendedName>
</protein>
<evidence type="ECO:0000256" key="2">
    <source>
        <dbReference type="PIRSR" id="PIRSR601461-1"/>
    </source>
</evidence>